<dbReference type="AlphaFoldDB" id="A0A9D6A6V1"/>
<name>A0A9D6A6V1_9BACT</name>
<dbReference type="RefSeq" id="WP_278489001.1">
    <property type="nucleotide sequence ID" value="NZ_CAJZDG010000127.1"/>
</dbReference>
<dbReference type="InterPro" id="IPR036736">
    <property type="entry name" value="ACP-like_sf"/>
</dbReference>
<sequence>MELEKFINGFAEQFDETDISEIKTDTDFHNLDEWSSLVAMGVIAFIKTEYGKTITGKEIKNCVTVEDLFNLVREK</sequence>
<evidence type="ECO:0000313" key="2">
    <source>
        <dbReference type="EMBL" id="MBF1446043.1"/>
    </source>
</evidence>
<reference evidence="2" key="1">
    <citation type="submission" date="2020-04" db="EMBL/GenBank/DDBJ databases">
        <title>Deep metagenomics examines the oral microbiome during advanced dental caries in children, revealing novel taxa and co-occurrences with host molecules.</title>
        <authorList>
            <person name="Baker J.L."/>
            <person name="Morton J.T."/>
            <person name="Dinis M."/>
            <person name="Alvarez R."/>
            <person name="Tran N.C."/>
            <person name="Knight R."/>
            <person name="Edlund A."/>
        </authorList>
    </citation>
    <scope>NUCLEOTIDE SEQUENCE</scope>
    <source>
        <strain evidence="2">JCVI_32_bin.50</strain>
    </source>
</reference>
<accession>A0A9D6A6V1</accession>
<protein>
    <submittedName>
        <fullName evidence="2">Acyl carrier protein</fullName>
    </submittedName>
</protein>
<evidence type="ECO:0000313" key="3">
    <source>
        <dbReference type="Proteomes" id="UP000787419"/>
    </source>
</evidence>
<dbReference type="EMBL" id="JABZTM010000008">
    <property type="protein sequence ID" value="MBF1446043.1"/>
    <property type="molecule type" value="Genomic_DNA"/>
</dbReference>
<dbReference type="SUPFAM" id="SSF47336">
    <property type="entry name" value="ACP-like"/>
    <property type="match status" value="1"/>
</dbReference>
<dbReference type="PROSITE" id="PS50075">
    <property type="entry name" value="CARRIER"/>
    <property type="match status" value="1"/>
</dbReference>
<dbReference type="InterPro" id="IPR009081">
    <property type="entry name" value="PP-bd_ACP"/>
</dbReference>
<dbReference type="Pfam" id="PF00550">
    <property type="entry name" value="PP-binding"/>
    <property type="match status" value="1"/>
</dbReference>
<comment type="caution">
    <text evidence="2">The sequence shown here is derived from an EMBL/GenBank/DDBJ whole genome shotgun (WGS) entry which is preliminary data.</text>
</comment>
<evidence type="ECO:0000259" key="1">
    <source>
        <dbReference type="PROSITE" id="PS50075"/>
    </source>
</evidence>
<gene>
    <name evidence="2" type="ORF">HXN55_01460</name>
</gene>
<dbReference type="Gene3D" id="1.10.1200.10">
    <property type="entry name" value="ACP-like"/>
    <property type="match status" value="1"/>
</dbReference>
<dbReference type="Proteomes" id="UP000787419">
    <property type="component" value="Unassembled WGS sequence"/>
</dbReference>
<proteinExistence type="predicted"/>
<organism evidence="2 3">
    <name type="scientific">Prevotella nigrescens</name>
    <dbReference type="NCBI Taxonomy" id="28133"/>
    <lineage>
        <taxon>Bacteria</taxon>
        <taxon>Pseudomonadati</taxon>
        <taxon>Bacteroidota</taxon>
        <taxon>Bacteroidia</taxon>
        <taxon>Bacteroidales</taxon>
        <taxon>Prevotellaceae</taxon>
        <taxon>Prevotella</taxon>
    </lineage>
</organism>
<feature type="domain" description="Carrier" evidence="1">
    <location>
        <begin position="1"/>
        <end position="75"/>
    </location>
</feature>